<accession>A0AAV3Z0K7</accession>
<evidence type="ECO:0000313" key="2">
    <source>
        <dbReference type="Proteomes" id="UP000735302"/>
    </source>
</evidence>
<dbReference type="EMBL" id="BLXT01001826">
    <property type="protein sequence ID" value="GFN88042.1"/>
    <property type="molecule type" value="Genomic_DNA"/>
</dbReference>
<dbReference type="Proteomes" id="UP000735302">
    <property type="component" value="Unassembled WGS sequence"/>
</dbReference>
<reference evidence="1 2" key="1">
    <citation type="journal article" date="2021" name="Elife">
        <title>Chloroplast acquisition without the gene transfer in kleptoplastic sea slugs, Plakobranchus ocellatus.</title>
        <authorList>
            <person name="Maeda T."/>
            <person name="Takahashi S."/>
            <person name="Yoshida T."/>
            <person name="Shimamura S."/>
            <person name="Takaki Y."/>
            <person name="Nagai Y."/>
            <person name="Toyoda A."/>
            <person name="Suzuki Y."/>
            <person name="Arimoto A."/>
            <person name="Ishii H."/>
            <person name="Satoh N."/>
            <person name="Nishiyama T."/>
            <person name="Hasebe M."/>
            <person name="Maruyama T."/>
            <person name="Minagawa J."/>
            <person name="Obokata J."/>
            <person name="Shigenobu S."/>
        </authorList>
    </citation>
    <scope>NUCLEOTIDE SEQUENCE [LARGE SCALE GENOMIC DNA]</scope>
</reference>
<proteinExistence type="predicted"/>
<organism evidence="1 2">
    <name type="scientific">Plakobranchus ocellatus</name>
    <dbReference type="NCBI Taxonomy" id="259542"/>
    <lineage>
        <taxon>Eukaryota</taxon>
        <taxon>Metazoa</taxon>
        <taxon>Spiralia</taxon>
        <taxon>Lophotrochozoa</taxon>
        <taxon>Mollusca</taxon>
        <taxon>Gastropoda</taxon>
        <taxon>Heterobranchia</taxon>
        <taxon>Euthyneura</taxon>
        <taxon>Panpulmonata</taxon>
        <taxon>Sacoglossa</taxon>
        <taxon>Placobranchoidea</taxon>
        <taxon>Plakobranchidae</taxon>
        <taxon>Plakobranchus</taxon>
    </lineage>
</organism>
<comment type="caution">
    <text evidence="1">The sequence shown here is derived from an EMBL/GenBank/DDBJ whole genome shotgun (WGS) entry which is preliminary data.</text>
</comment>
<dbReference type="AlphaFoldDB" id="A0AAV3Z0K7"/>
<keyword evidence="2" id="KW-1185">Reference proteome</keyword>
<name>A0AAV3Z0K7_9GAST</name>
<protein>
    <submittedName>
        <fullName evidence="1">Uncharacterized protein</fullName>
    </submittedName>
</protein>
<sequence length="192" mass="21199">MPIKRIVHFQLAGALGKLGSFKMFPPSVTSVGGEFLTQLVVQALQWLTHKVFDLGASFSNKQTFVWVEWNSLLFLKPWMVFSAVAVVSQAFYRTEANVFAVMLSALMLTKHLVSFSYQTLQSPRKLDLKAGTVSFCWTVHGFLGVAAAGGDGERLRLAFCEAGDFESESVELFVGVFFDAEDIACLLDEALL</sequence>
<gene>
    <name evidence="1" type="ORF">PoB_001454800</name>
</gene>
<evidence type="ECO:0000313" key="1">
    <source>
        <dbReference type="EMBL" id="GFN88042.1"/>
    </source>
</evidence>